<dbReference type="AlphaFoldDB" id="A0A7W8LQ54"/>
<organism evidence="8 9">
    <name type="scientific">Deinococcus budaensis</name>
    <dbReference type="NCBI Taxonomy" id="1665626"/>
    <lineage>
        <taxon>Bacteria</taxon>
        <taxon>Thermotogati</taxon>
        <taxon>Deinococcota</taxon>
        <taxon>Deinococci</taxon>
        <taxon>Deinococcales</taxon>
        <taxon>Deinococcaceae</taxon>
        <taxon>Deinococcus</taxon>
    </lineage>
</organism>
<evidence type="ECO:0000256" key="4">
    <source>
        <dbReference type="ARBA" id="ARBA00022989"/>
    </source>
</evidence>
<evidence type="ECO:0000256" key="1">
    <source>
        <dbReference type="ARBA" id="ARBA00004651"/>
    </source>
</evidence>
<evidence type="ECO:0000313" key="8">
    <source>
        <dbReference type="EMBL" id="MBB5234292.1"/>
    </source>
</evidence>
<feature type="transmembrane region" description="Helical" evidence="6">
    <location>
        <begin position="155"/>
        <end position="172"/>
    </location>
</feature>
<dbReference type="EMBL" id="JACHFN010000005">
    <property type="protein sequence ID" value="MBB5234292.1"/>
    <property type="molecule type" value="Genomic_DNA"/>
</dbReference>
<reference evidence="8 9" key="1">
    <citation type="submission" date="2020-08" db="EMBL/GenBank/DDBJ databases">
        <title>Genomic Encyclopedia of Type Strains, Phase IV (KMG-IV): sequencing the most valuable type-strain genomes for metagenomic binning, comparative biology and taxonomic classification.</title>
        <authorList>
            <person name="Goeker M."/>
        </authorList>
    </citation>
    <scope>NUCLEOTIDE SEQUENCE [LARGE SCALE GENOMIC DNA]</scope>
    <source>
        <strain evidence="8 9">DSM 101791</strain>
    </source>
</reference>
<evidence type="ECO:0000256" key="5">
    <source>
        <dbReference type="ARBA" id="ARBA00023136"/>
    </source>
</evidence>
<dbReference type="InterPro" id="IPR051311">
    <property type="entry name" value="DedA_domain"/>
</dbReference>
<evidence type="ECO:0000256" key="2">
    <source>
        <dbReference type="ARBA" id="ARBA00022475"/>
    </source>
</evidence>
<keyword evidence="9" id="KW-1185">Reference proteome</keyword>
<name>A0A7W8LQ54_9DEIO</name>
<proteinExistence type="predicted"/>
<comment type="caution">
    <text evidence="8">The sequence shown here is derived from an EMBL/GenBank/DDBJ whole genome shotgun (WGS) entry which is preliminary data.</text>
</comment>
<sequence length="215" mass="22350">MKRYWAVVGALVTVFLVLFVAFEALGVPLLTDPLPFLRRGGAAAGLAGVALLATDVLLPVPSSVVMVAHGALYGVALGTLLSLVGSVGAALLAFALGRRGGPLLDRLVPPSARSRSEAVLRRWGPLAIVVTRPVPLLAETVAVLAGASSLRWRQLILAATLGALPFNLMYAWAGATASGLGTGWVALVLASTAAVFWLVSHWLGWRSPEEGSEVR</sequence>
<dbReference type="Pfam" id="PF09335">
    <property type="entry name" value="VTT_dom"/>
    <property type="match status" value="1"/>
</dbReference>
<feature type="transmembrane region" description="Helical" evidence="6">
    <location>
        <begin position="184"/>
        <end position="205"/>
    </location>
</feature>
<feature type="transmembrane region" description="Helical" evidence="6">
    <location>
        <begin position="72"/>
        <end position="96"/>
    </location>
</feature>
<comment type="subcellular location">
    <subcellularLocation>
        <location evidence="1">Cell membrane</location>
        <topology evidence="1">Multi-pass membrane protein</topology>
    </subcellularLocation>
</comment>
<gene>
    <name evidence="8" type="ORF">HNQ09_001730</name>
</gene>
<dbReference type="RefSeq" id="WP_184027952.1">
    <property type="nucleotide sequence ID" value="NZ_JACHFN010000005.1"/>
</dbReference>
<keyword evidence="5 6" id="KW-0472">Membrane</keyword>
<dbReference type="PANTHER" id="PTHR42709">
    <property type="entry name" value="ALKALINE PHOSPHATASE LIKE PROTEIN"/>
    <property type="match status" value="1"/>
</dbReference>
<feature type="transmembrane region" description="Helical" evidence="6">
    <location>
        <begin position="42"/>
        <end position="60"/>
    </location>
</feature>
<dbReference type="Proteomes" id="UP000525389">
    <property type="component" value="Unassembled WGS sequence"/>
</dbReference>
<evidence type="ECO:0000256" key="3">
    <source>
        <dbReference type="ARBA" id="ARBA00022692"/>
    </source>
</evidence>
<feature type="transmembrane region" description="Helical" evidence="6">
    <location>
        <begin position="6"/>
        <end position="30"/>
    </location>
</feature>
<evidence type="ECO:0000259" key="7">
    <source>
        <dbReference type="Pfam" id="PF09335"/>
    </source>
</evidence>
<evidence type="ECO:0000256" key="6">
    <source>
        <dbReference type="SAM" id="Phobius"/>
    </source>
</evidence>
<dbReference type="GO" id="GO:0005886">
    <property type="term" value="C:plasma membrane"/>
    <property type="evidence" value="ECO:0007669"/>
    <property type="project" value="UniProtKB-SubCell"/>
</dbReference>
<keyword evidence="4 6" id="KW-1133">Transmembrane helix</keyword>
<evidence type="ECO:0000313" key="9">
    <source>
        <dbReference type="Proteomes" id="UP000525389"/>
    </source>
</evidence>
<keyword evidence="2" id="KW-1003">Cell membrane</keyword>
<feature type="domain" description="VTT" evidence="7">
    <location>
        <begin position="60"/>
        <end position="175"/>
    </location>
</feature>
<keyword evidence="3 6" id="KW-0812">Transmembrane</keyword>
<protein>
    <submittedName>
        <fullName evidence="8">Putative membrane protein YdjX (TVP38/TMEM64 family)</fullName>
    </submittedName>
</protein>
<accession>A0A7W8LQ54</accession>
<dbReference type="PANTHER" id="PTHR42709:SF6">
    <property type="entry name" value="UNDECAPRENYL PHOSPHATE TRANSPORTER A"/>
    <property type="match status" value="1"/>
</dbReference>
<dbReference type="InterPro" id="IPR032816">
    <property type="entry name" value="VTT_dom"/>
</dbReference>